<gene>
    <name evidence="1" type="ORF">BV25DRAFT_1728267</name>
</gene>
<accession>A0ACB8SHR6</accession>
<protein>
    <submittedName>
        <fullName evidence="1">Uncharacterized protein</fullName>
    </submittedName>
</protein>
<name>A0ACB8SHR6_9AGAM</name>
<dbReference type="Proteomes" id="UP000814140">
    <property type="component" value="Unassembled WGS sequence"/>
</dbReference>
<reference evidence="1" key="1">
    <citation type="submission" date="2021-03" db="EMBL/GenBank/DDBJ databases">
        <authorList>
            <consortium name="DOE Joint Genome Institute"/>
            <person name="Ahrendt S."/>
            <person name="Looney B.P."/>
            <person name="Miyauchi S."/>
            <person name="Morin E."/>
            <person name="Drula E."/>
            <person name="Courty P.E."/>
            <person name="Chicoki N."/>
            <person name="Fauchery L."/>
            <person name="Kohler A."/>
            <person name="Kuo A."/>
            <person name="Labutti K."/>
            <person name="Pangilinan J."/>
            <person name="Lipzen A."/>
            <person name="Riley R."/>
            <person name="Andreopoulos W."/>
            <person name="He G."/>
            <person name="Johnson J."/>
            <person name="Barry K.W."/>
            <person name="Grigoriev I.V."/>
            <person name="Nagy L."/>
            <person name="Hibbett D."/>
            <person name="Henrissat B."/>
            <person name="Matheny P.B."/>
            <person name="Labbe J."/>
            <person name="Martin F."/>
        </authorList>
    </citation>
    <scope>NUCLEOTIDE SEQUENCE</scope>
    <source>
        <strain evidence="1">HHB10654</strain>
    </source>
</reference>
<comment type="caution">
    <text evidence="1">The sequence shown here is derived from an EMBL/GenBank/DDBJ whole genome shotgun (WGS) entry which is preliminary data.</text>
</comment>
<evidence type="ECO:0000313" key="2">
    <source>
        <dbReference type="Proteomes" id="UP000814140"/>
    </source>
</evidence>
<organism evidence="1 2">
    <name type="scientific">Artomyces pyxidatus</name>
    <dbReference type="NCBI Taxonomy" id="48021"/>
    <lineage>
        <taxon>Eukaryota</taxon>
        <taxon>Fungi</taxon>
        <taxon>Dikarya</taxon>
        <taxon>Basidiomycota</taxon>
        <taxon>Agaricomycotina</taxon>
        <taxon>Agaricomycetes</taxon>
        <taxon>Russulales</taxon>
        <taxon>Auriscalpiaceae</taxon>
        <taxon>Artomyces</taxon>
    </lineage>
</organism>
<proteinExistence type="predicted"/>
<sequence>MPVALFEHCRAREDVRRGGFAGAAAAGKTGRGLALTPAIPCERVAPQPEEEEELIKVHVAHDVRLGCTTWMRDLLQRRVRRANAAGECVCSMAALYASPSRALLSHLSHRLSHCVLALSRTCAICFVFSEPALASACFLRLRLCAALGYPILSGSGVYLLFPERALVYSSTRTSHDSGLAAAATGSGSRSSSSAHHRDARPLSSLTLSGRRDPRSKCIVGHGDLTGTALSVFAKPATFGNQQFPTQLSVIPEICKGQPERVPDDKPSCRGPMAIPRQLEPAASSRSNSRKQHIA</sequence>
<keyword evidence="2" id="KW-1185">Reference proteome</keyword>
<evidence type="ECO:0000313" key="1">
    <source>
        <dbReference type="EMBL" id="KAI0055767.1"/>
    </source>
</evidence>
<reference evidence="1" key="2">
    <citation type="journal article" date="2022" name="New Phytol.">
        <title>Evolutionary transition to the ectomycorrhizal habit in the genomes of a hyperdiverse lineage of mushroom-forming fungi.</title>
        <authorList>
            <person name="Looney B."/>
            <person name="Miyauchi S."/>
            <person name="Morin E."/>
            <person name="Drula E."/>
            <person name="Courty P.E."/>
            <person name="Kohler A."/>
            <person name="Kuo A."/>
            <person name="LaButti K."/>
            <person name="Pangilinan J."/>
            <person name="Lipzen A."/>
            <person name="Riley R."/>
            <person name="Andreopoulos W."/>
            <person name="He G."/>
            <person name="Johnson J."/>
            <person name="Nolan M."/>
            <person name="Tritt A."/>
            <person name="Barry K.W."/>
            <person name="Grigoriev I.V."/>
            <person name="Nagy L.G."/>
            <person name="Hibbett D."/>
            <person name="Henrissat B."/>
            <person name="Matheny P.B."/>
            <person name="Labbe J."/>
            <person name="Martin F.M."/>
        </authorList>
    </citation>
    <scope>NUCLEOTIDE SEQUENCE</scope>
    <source>
        <strain evidence="1">HHB10654</strain>
    </source>
</reference>
<dbReference type="EMBL" id="MU277280">
    <property type="protein sequence ID" value="KAI0055767.1"/>
    <property type="molecule type" value="Genomic_DNA"/>
</dbReference>